<dbReference type="GO" id="GO:0046961">
    <property type="term" value="F:proton-transporting ATPase activity, rotational mechanism"/>
    <property type="evidence" value="ECO:0007669"/>
    <property type="project" value="InterPro"/>
</dbReference>
<dbReference type="STRING" id="10195.A0A3M7RDI1"/>
<comment type="similarity">
    <text evidence="1 8">Belongs to the V-ATPase V0D/AC39 subunit family.</text>
</comment>
<dbReference type="Pfam" id="PF01992">
    <property type="entry name" value="vATP-synt_AC39"/>
    <property type="match status" value="1"/>
</dbReference>
<dbReference type="SUPFAM" id="SSF103486">
    <property type="entry name" value="V-type ATP synthase subunit C"/>
    <property type="match status" value="1"/>
</dbReference>
<protein>
    <recommendedName>
        <fullName evidence="8">V-type proton ATPase subunit</fullName>
    </recommendedName>
</protein>
<keyword evidence="4 8" id="KW-0406">Ion transport</keyword>
<evidence type="ECO:0000256" key="1">
    <source>
        <dbReference type="ARBA" id="ARBA00006709"/>
    </source>
</evidence>
<dbReference type="FunFam" id="1.10.132.50:FF:000002">
    <property type="entry name" value="V-type proton ATPase subunit"/>
    <property type="match status" value="1"/>
</dbReference>
<gene>
    <name evidence="9" type="ORF">BpHYR1_049375</name>
</gene>
<evidence type="ECO:0000313" key="10">
    <source>
        <dbReference type="Proteomes" id="UP000276133"/>
    </source>
</evidence>
<name>A0A3M7RDI1_BRAPC</name>
<evidence type="ECO:0000313" key="9">
    <source>
        <dbReference type="EMBL" id="RNA21586.1"/>
    </source>
</evidence>
<dbReference type="Gene3D" id="1.10.132.50">
    <property type="entry name" value="ATP synthase (C/AC39) subunit, domain 3"/>
    <property type="match status" value="1"/>
</dbReference>
<dbReference type="PANTHER" id="PTHR11028">
    <property type="entry name" value="VACUOLAR ATP SYNTHASE SUBUNIT AC39"/>
    <property type="match status" value="1"/>
</dbReference>
<evidence type="ECO:0000256" key="8">
    <source>
        <dbReference type="PIRNR" id="PIRNR018497"/>
    </source>
</evidence>
<dbReference type="Gene3D" id="1.20.1690.10">
    <property type="entry name" value="V-type ATP synthase subunit C domain"/>
    <property type="match status" value="2"/>
</dbReference>
<evidence type="ECO:0000256" key="4">
    <source>
        <dbReference type="ARBA" id="ARBA00023065"/>
    </source>
</evidence>
<dbReference type="GO" id="GO:0005773">
    <property type="term" value="C:vacuole"/>
    <property type="evidence" value="ECO:0007669"/>
    <property type="project" value="UniProtKB-ARBA"/>
</dbReference>
<comment type="caution">
    <text evidence="9">The sequence shown here is derived from an EMBL/GenBank/DDBJ whole genome shotgun (WGS) entry which is preliminary data.</text>
</comment>
<comment type="subunit">
    <text evidence="7">V-ATPase is a heteromultimeric enzyme made up of two complexes: the ATP-hydrolytic V1 complex and the proton translocation V0 complex. The V1 complex consists of three catalytic AB heterodimers that form a heterohexamer, three peripheral stalks each consisting of EG heterodimers, one central rotor including subunits D and F, and the regulatory subunits C and H. The proton translocation complex V0 consists of the proton transport subunit a, a ring of proteolipid subunits c9c'', rotary subunit d, subunits e and f, and the accessory subunits ATP6AP1/Ac45 and ATP6AP2/PRR. Interacts with TM4SF19; this interaction inhibits V1-V0 complex assembly.</text>
</comment>
<dbReference type="FunFam" id="1.20.1690.10:FF:000001">
    <property type="entry name" value="V-type proton ATPase subunit"/>
    <property type="match status" value="1"/>
</dbReference>
<evidence type="ECO:0000256" key="2">
    <source>
        <dbReference type="ARBA" id="ARBA00022448"/>
    </source>
</evidence>
<dbReference type="FunFam" id="1.20.1690.10:FF:000003">
    <property type="entry name" value="V-type proton ATPase subunit"/>
    <property type="match status" value="1"/>
</dbReference>
<dbReference type="InterPro" id="IPR002843">
    <property type="entry name" value="ATPase_V0-cplx_csu/dsu"/>
</dbReference>
<organism evidence="9 10">
    <name type="scientific">Brachionus plicatilis</name>
    <name type="common">Marine rotifer</name>
    <name type="synonym">Brachionus muelleri</name>
    <dbReference type="NCBI Taxonomy" id="10195"/>
    <lineage>
        <taxon>Eukaryota</taxon>
        <taxon>Metazoa</taxon>
        <taxon>Spiralia</taxon>
        <taxon>Gnathifera</taxon>
        <taxon>Rotifera</taxon>
        <taxon>Eurotatoria</taxon>
        <taxon>Monogononta</taxon>
        <taxon>Pseudotrocha</taxon>
        <taxon>Ploima</taxon>
        <taxon>Brachionidae</taxon>
        <taxon>Brachionus</taxon>
    </lineage>
</organism>
<comment type="function">
    <text evidence="5">Subunit of the V0 complex of vacuolar(H+)-ATPase (V-ATPase), a multisubunit enzyme composed of a peripheral complex (V1) that hydrolyzes ATP and a membrane integral complex (V0) that translocates protons. V-ATPase is responsible for acidifying and maintaining the pH of intracellular compartments and in some cell types, is targeted to the plasma membrane, where it is responsible for acidifying the extracellular environment. May play a role in coupling of proton transport and ATP hydrolysis. Regulator of osteoclast fusion and bone formation.</text>
</comment>
<dbReference type="GO" id="GO:0033179">
    <property type="term" value="C:proton-transporting V-type ATPase, V0 domain"/>
    <property type="evidence" value="ECO:0007669"/>
    <property type="project" value="InterPro"/>
</dbReference>
<comment type="function">
    <text evidence="6">Subunit of the integral membrane V0 complex of vacuolar ATPase. Vacuolar ATPase is responsible for acidifying a variety of intracellular compartments in eukaryotic cells, thus providing most of the energy required for transport processes in the vacuolar system.</text>
</comment>
<dbReference type="Proteomes" id="UP000276133">
    <property type="component" value="Unassembled WGS sequence"/>
</dbReference>
<dbReference type="PIRSF" id="PIRSF018497">
    <property type="entry name" value="V-ATP_synth_D"/>
    <property type="match status" value="1"/>
</dbReference>
<dbReference type="EMBL" id="REGN01003636">
    <property type="protein sequence ID" value="RNA21586.1"/>
    <property type="molecule type" value="Genomic_DNA"/>
</dbReference>
<dbReference type="OrthoDB" id="10250083at2759"/>
<dbReference type="InterPro" id="IPR035067">
    <property type="entry name" value="V-type_ATPase_csu/dsu"/>
</dbReference>
<reference evidence="9 10" key="1">
    <citation type="journal article" date="2018" name="Sci. Rep.">
        <title>Genomic signatures of local adaptation to the degree of environmental predictability in rotifers.</title>
        <authorList>
            <person name="Franch-Gras L."/>
            <person name="Hahn C."/>
            <person name="Garcia-Roger E.M."/>
            <person name="Carmona M.J."/>
            <person name="Serra M."/>
            <person name="Gomez A."/>
        </authorList>
    </citation>
    <scope>NUCLEOTIDE SEQUENCE [LARGE SCALE GENOMIC DNA]</scope>
    <source>
        <strain evidence="9">HYR1</strain>
    </source>
</reference>
<evidence type="ECO:0000256" key="5">
    <source>
        <dbReference type="ARBA" id="ARBA00045985"/>
    </source>
</evidence>
<accession>A0A3M7RDI1</accession>
<evidence type="ECO:0000256" key="7">
    <source>
        <dbReference type="ARBA" id="ARBA00061861"/>
    </source>
</evidence>
<sequence>MFLDVLFNIDNGYLEGLVRGFKSGILKNQDYINLVQCETLEDLKLHLQTTDYGNFLANEPGPLTVSVIDEKIREKYVLEFQHLRNHAVKPLSKFLDYITYSYMIDNIVLLITGHLHQRSIQELLPKCHPLGMFEQMGAINVADTSASLYNAIIIDTPLAPYFIDCISEHDLDELNIEIMRNTLYKAYIEDFYNFCKQLGGPTEEVMCDLLAFEADRRAFMITINSLGVDLPKDERSKLYPRCGKLYPDGLNQLAKVEEYDQVKMIAESYADYRPLFENVGTNPADKTIEDKFFEQEVKMNLNAFMRQFGFGVFYSFLKLKEQENRNIIWIAECVAQKHRTRIDNYIPIM</sequence>
<evidence type="ECO:0000256" key="3">
    <source>
        <dbReference type="ARBA" id="ARBA00022781"/>
    </source>
</evidence>
<dbReference type="AlphaFoldDB" id="A0A3M7RDI1"/>
<dbReference type="InterPro" id="IPR016727">
    <property type="entry name" value="ATPase_V0-cplx_dsu"/>
</dbReference>
<evidence type="ECO:0000256" key="6">
    <source>
        <dbReference type="ARBA" id="ARBA00059209"/>
    </source>
</evidence>
<keyword evidence="3 8" id="KW-0375">Hydrogen ion transport</keyword>
<dbReference type="InterPro" id="IPR036079">
    <property type="entry name" value="ATPase_csu/dsu_sf"/>
</dbReference>
<keyword evidence="2 8" id="KW-0813">Transport</keyword>
<keyword evidence="10" id="KW-1185">Reference proteome</keyword>
<dbReference type="InterPro" id="IPR044911">
    <property type="entry name" value="V-type_ATPase_csu/dsu_dom_3"/>
</dbReference>
<proteinExistence type="inferred from homology"/>